<evidence type="ECO:0000313" key="4">
    <source>
        <dbReference type="Proteomes" id="UP000183894"/>
    </source>
</evidence>
<dbReference type="RefSeq" id="WP_074792209.1">
    <property type="nucleotide sequence ID" value="NZ_FOAD01000001.1"/>
</dbReference>
<reference evidence="3 4" key="1">
    <citation type="submission" date="2016-10" db="EMBL/GenBank/DDBJ databases">
        <authorList>
            <person name="de Groot N.N."/>
        </authorList>
    </citation>
    <scope>NUCLEOTIDE SEQUENCE [LARGE SCALE GENOMIC DNA]</scope>
    <source>
        <strain evidence="3 4">CDM_5</strain>
    </source>
</reference>
<dbReference type="Pfam" id="PF07883">
    <property type="entry name" value="Cupin_2"/>
    <property type="match status" value="1"/>
</dbReference>
<sequence>MTTQVTGRPLDDDGEPTDGPALEINPEGPAMELFTESPHALASCPGMRMWSTILEYPDSSEAATPSMLVWVDPDATELPPHVHKTTPEVFRAVEGELTVVVDGDPHRLSPGSQLTVEAGDPHYFRNDTDEFVAFHVDVPWTRTIDTQYMSGGLDHEGVFGADGAYGEPDLVQGLLMAEYVAAETHITGAPHVVQRALWATIGRLARLTGRQSMDETYLRDQFWESNVEQPDFGA</sequence>
<evidence type="ECO:0000256" key="1">
    <source>
        <dbReference type="SAM" id="MobiDB-lite"/>
    </source>
</evidence>
<proteinExistence type="predicted"/>
<gene>
    <name evidence="3" type="ORF">SAMN04488691_101796</name>
</gene>
<dbReference type="Proteomes" id="UP000183894">
    <property type="component" value="Unassembled WGS sequence"/>
</dbReference>
<feature type="domain" description="Cupin type-2" evidence="2">
    <location>
        <begin position="69"/>
        <end position="133"/>
    </location>
</feature>
<dbReference type="InterPro" id="IPR011051">
    <property type="entry name" value="RmlC_Cupin_sf"/>
</dbReference>
<dbReference type="Gene3D" id="2.60.120.10">
    <property type="entry name" value="Jelly Rolls"/>
    <property type="match status" value="1"/>
</dbReference>
<dbReference type="InterPro" id="IPR013096">
    <property type="entry name" value="Cupin_2"/>
</dbReference>
<dbReference type="AlphaFoldDB" id="A0A1H7I5V3"/>
<dbReference type="EMBL" id="FOAD01000001">
    <property type="protein sequence ID" value="SEK57953.1"/>
    <property type="molecule type" value="Genomic_DNA"/>
</dbReference>
<dbReference type="InterPro" id="IPR014710">
    <property type="entry name" value="RmlC-like_jellyroll"/>
</dbReference>
<protein>
    <submittedName>
        <fullName evidence="3">Cupin domain-containing protein</fullName>
    </submittedName>
</protein>
<evidence type="ECO:0000259" key="2">
    <source>
        <dbReference type="Pfam" id="PF07883"/>
    </source>
</evidence>
<organism evidence="3 4">
    <name type="scientific">Haloferax larsenii</name>
    <dbReference type="NCBI Taxonomy" id="302484"/>
    <lineage>
        <taxon>Archaea</taxon>
        <taxon>Methanobacteriati</taxon>
        <taxon>Methanobacteriota</taxon>
        <taxon>Stenosarchaea group</taxon>
        <taxon>Halobacteria</taxon>
        <taxon>Halobacteriales</taxon>
        <taxon>Haloferacaceae</taxon>
        <taxon>Haloferax</taxon>
    </lineage>
</organism>
<evidence type="ECO:0000313" key="3">
    <source>
        <dbReference type="EMBL" id="SEK57953.1"/>
    </source>
</evidence>
<name>A0A1H7I5V3_HALLR</name>
<feature type="region of interest" description="Disordered" evidence="1">
    <location>
        <begin position="1"/>
        <end position="22"/>
    </location>
</feature>
<dbReference type="SUPFAM" id="SSF51182">
    <property type="entry name" value="RmlC-like cupins"/>
    <property type="match status" value="1"/>
</dbReference>
<accession>A0A1H7I5V3</accession>
<dbReference type="CDD" id="cd02208">
    <property type="entry name" value="cupin_RmlC-like"/>
    <property type="match status" value="1"/>
</dbReference>